<evidence type="ECO:0000256" key="1">
    <source>
        <dbReference type="ARBA" id="ARBA00022559"/>
    </source>
</evidence>
<keyword evidence="1" id="KW-0560">Oxidoreductase</keyword>
<dbReference type="InterPro" id="IPR050471">
    <property type="entry name" value="AB_hydrolase"/>
</dbReference>
<dbReference type="SUPFAM" id="SSF53474">
    <property type="entry name" value="alpha/beta-Hydrolases"/>
    <property type="match status" value="1"/>
</dbReference>
<dbReference type="PRINTS" id="PR00412">
    <property type="entry name" value="EPOXHYDRLASE"/>
</dbReference>
<organism evidence="3 4">
    <name type="scientific">Svornostia abyssi</name>
    <dbReference type="NCBI Taxonomy" id="2898438"/>
    <lineage>
        <taxon>Bacteria</taxon>
        <taxon>Bacillati</taxon>
        <taxon>Actinomycetota</taxon>
        <taxon>Thermoleophilia</taxon>
        <taxon>Solirubrobacterales</taxon>
        <taxon>Baekduiaceae</taxon>
        <taxon>Svornostia</taxon>
    </lineage>
</organism>
<feature type="domain" description="AB hydrolase-1" evidence="2">
    <location>
        <begin position="12"/>
        <end position="241"/>
    </location>
</feature>
<evidence type="ECO:0000259" key="2">
    <source>
        <dbReference type="Pfam" id="PF00561"/>
    </source>
</evidence>
<dbReference type="GO" id="GO:0016787">
    <property type="term" value="F:hydrolase activity"/>
    <property type="evidence" value="ECO:0007669"/>
    <property type="project" value="UniProtKB-KW"/>
</dbReference>
<dbReference type="PRINTS" id="PR00111">
    <property type="entry name" value="ABHYDROLASE"/>
</dbReference>
<protein>
    <submittedName>
        <fullName evidence="3">Alpha/beta hydrolase</fullName>
    </submittedName>
</protein>
<proteinExistence type="predicted"/>
<dbReference type="RefSeq" id="WP_353863441.1">
    <property type="nucleotide sequence ID" value="NZ_CP088295.1"/>
</dbReference>
<dbReference type="EMBL" id="CP088295">
    <property type="protein sequence ID" value="UUY02919.1"/>
    <property type="molecule type" value="Genomic_DNA"/>
</dbReference>
<gene>
    <name evidence="3" type="ORF">LRS13_19865</name>
</gene>
<dbReference type="Proteomes" id="UP001058860">
    <property type="component" value="Chromosome"/>
</dbReference>
<keyword evidence="1" id="KW-0575">Peroxidase</keyword>
<keyword evidence="3" id="KW-0378">Hydrolase</keyword>
<dbReference type="InterPro" id="IPR000639">
    <property type="entry name" value="Epox_hydrolase-like"/>
</dbReference>
<dbReference type="PANTHER" id="PTHR43433">
    <property type="entry name" value="HYDROLASE, ALPHA/BETA FOLD FAMILY PROTEIN"/>
    <property type="match status" value="1"/>
</dbReference>
<dbReference type="InterPro" id="IPR029058">
    <property type="entry name" value="AB_hydrolase_fold"/>
</dbReference>
<keyword evidence="4" id="KW-1185">Reference proteome</keyword>
<dbReference type="InterPro" id="IPR000073">
    <property type="entry name" value="AB_hydrolase_1"/>
</dbReference>
<name>A0ABY5PE18_9ACTN</name>
<sequence length="258" mass="26700">MRLAFREVGDGPPLLLLNGYAATKADWDPSFLEALGTASRVICPDHRGIGDSPSLPGETTIAAMAADALAFMQELGLEQVDLAGWSMGGMVAQQLAATAPERVRRLVLLSTDHGGPDAVQADPATWARLIDHSGTPREQASRLLSLIFPPDLGAVIDAQFGEIVAAARAALPEATLFGQERALAAWHAEPVGDRLGAITAPTLVAAGTQDVVIPFANTDLLAAALPDARAQAFDGGGHAFMAQAPADLAAAINGFLGR</sequence>
<accession>A0ABY5PE18</accession>
<dbReference type="Pfam" id="PF00561">
    <property type="entry name" value="Abhydrolase_1"/>
    <property type="match status" value="1"/>
</dbReference>
<dbReference type="Gene3D" id="3.40.50.1820">
    <property type="entry name" value="alpha/beta hydrolase"/>
    <property type="match status" value="1"/>
</dbReference>
<reference evidence="4" key="1">
    <citation type="submission" date="2021-11" db="EMBL/GenBank/DDBJ databases">
        <title>Cultivation dependent microbiological survey of springs from the worlds oldest radium mine currently devoted to the extraction of radon-saturated water.</title>
        <authorList>
            <person name="Kapinusova G."/>
            <person name="Smrhova T."/>
            <person name="Strejcek M."/>
            <person name="Suman J."/>
            <person name="Jani K."/>
            <person name="Pajer P."/>
            <person name="Uhlik O."/>
        </authorList>
    </citation>
    <scope>NUCLEOTIDE SEQUENCE [LARGE SCALE GENOMIC DNA]</scope>
    <source>
        <strain evidence="4">J379</strain>
    </source>
</reference>
<dbReference type="PANTHER" id="PTHR43433:SF5">
    <property type="entry name" value="AB HYDROLASE-1 DOMAIN-CONTAINING PROTEIN"/>
    <property type="match status" value="1"/>
</dbReference>
<evidence type="ECO:0000313" key="3">
    <source>
        <dbReference type="EMBL" id="UUY02919.1"/>
    </source>
</evidence>
<evidence type="ECO:0000313" key="4">
    <source>
        <dbReference type="Proteomes" id="UP001058860"/>
    </source>
</evidence>